<evidence type="ECO:0000313" key="2">
    <source>
        <dbReference type="EMBL" id="GMI49051.1"/>
    </source>
</evidence>
<dbReference type="PANTHER" id="PTHR42860">
    <property type="entry name" value="VITAMIN B12-BINDING PROTEIN"/>
    <property type="match status" value="1"/>
</dbReference>
<comment type="caution">
    <text evidence="2">The sequence shown here is derived from an EMBL/GenBank/DDBJ whole genome shotgun (WGS) entry which is preliminary data.</text>
</comment>
<dbReference type="Gene3D" id="3.40.50.1980">
    <property type="entry name" value="Nitrogenase molybdenum iron protein domain"/>
    <property type="match status" value="2"/>
</dbReference>
<dbReference type="InterPro" id="IPR051030">
    <property type="entry name" value="Vitamin_B12-ABC_binding"/>
</dbReference>
<sequence>MLASRPLLLQQSWPPLFQQPRSLLRSFSSPSIPSAPPPLRIASLLPSTTEIVAAIGLASSLVGVTHECDYPASAVRGPLVVTSTSLPSPHSLPQAEIHDAIWRSVLAGDSLYGLSGSALAEAAPNVVLTQSLCEVCAVPAGMLPLGATAGDPTVVSLEPTTLEEVLLSIEEVGAACEPLAPGAGARAAALVAGLRDDLGCIGAAVAAVQGARRPRVAFLEWHDPIFTGGHWIPDMLRLAGAEYEMCEPGGRSVPWTPGQIEEYDPDVIVVGPCGFGVQRAVEDTQHLLWGGGQLQRGADGKGGGEGAEGWWQGLRAVQSGEVFAMDANSYCARPGPRLVQGAGIMAGILHGEPLRERLGERLCPADGWAKVLPP</sequence>
<dbReference type="OrthoDB" id="274765at2759"/>
<name>A0A9W7GNR7_9STRA</name>
<dbReference type="InterPro" id="IPR002491">
    <property type="entry name" value="ABC_transptr_periplasmic_BD"/>
</dbReference>
<keyword evidence="3" id="KW-1185">Reference proteome</keyword>
<gene>
    <name evidence="2" type="ORF">TrCOL_g12155</name>
</gene>
<evidence type="ECO:0000313" key="3">
    <source>
        <dbReference type="Proteomes" id="UP001165065"/>
    </source>
</evidence>
<dbReference type="EMBL" id="BRYA01000456">
    <property type="protein sequence ID" value="GMI49051.1"/>
    <property type="molecule type" value="Genomic_DNA"/>
</dbReference>
<reference evidence="3" key="1">
    <citation type="journal article" date="2023" name="Commun. Biol.">
        <title>Genome analysis of Parmales, the sister group of diatoms, reveals the evolutionary specialization of diatoms from phago-mixotrophs to photoautotrophs.</title>
        <authorList>
            <person name="Ban H."/>
            <person name="Sato S."/>
            <person name="Yoshikawa S."/>
            <person name="Yamada K."/>
            <person name="Nakamura Y."/>
            <person name="Ichinomiya M."/>
            <person name="Sato N."/>
            <person name="Blanc-Mathieu R."/>
            <person name="Endo H."/>
            <person name="Kuwata A."/>
            <person name="Ogata H."/>
        </authorList>
    </citation>
    <scope>NUCLEOTIDE SEQUENCE [LARGE SCALE GENOMIC DNA]</scope>
</reference>
<proteinExistence type="predicted"/>
<protein>
    <recommendedName>
        <fullName evidence="1">Fe/B12 periplasmic-binding domain-containing protein</fullName>
    </recommendedName>
</protein>
<dbReference type="PANTHER" id="PTHR42860:SF1">
    <property type="entry name" value="VITAMIN B12-BINDING PROTEIN"/>
    <property type="match status" value="1"/>
</dbReference>
<dbReference type="SUPFAM" id="SSF53807">
    <property type="entry name" value="Helical backbone' metal receptor"/>
    <property type="match status" value="1"/>
</dbReference>
<organism evidence="2 3">
    <name type="scientific">Triparma columacea</name>
    <dbReference type="NCBI Taxonomy" id="722753"/>
    <lineage>
        <taxon>Eukaryota</taxon>
        <taxon>Sar</taxon>
        <taxon>Stramenopiles</taxon>
        <taxon>Ochrophyta</taxon>
        <taxon>Bolidophyceae</taxon>
        <taxon>Parmales</taxon>
        <taxon>Triparmaceae</taxon>
        <taxon>Triparma</taxon>
    </lineage>
</organism>
<dbReference type="Proteomes" id="UP001165065">
    <property type="component" value="Unassembled WGS sequence"/>
</dbReference>
<accession>A0A9W7GNR7</accession>
<feature type="domain" description="Fe/B12 periplasmic-binding" evidence="1">
    <location>
        <begin position="41"/>
        <end position="327"/>
    </location>
</feature>
<dbReference type="AlphaFoldDB" id="A0A9W7GNR7"/>
<evidence type="ECO:0000259" key="1">
    <source>
        <dbReference type="Pfam" id="PF01497"/>
    </source>
</evidence>
<dbReference type="Pfam" id="PF01497">
    <property type="entry name" value="Peripla_BP_2"/>
    <property type="match status" value="1"/>
</dbReference>